<keyword evidence="5 8" id="KW-1133">Transmembrane helix</keyword>
<dbReference type="InterPro" id="IPR002293">
    <property type="entry name" value="AA/rel_permease1"/>
</dbReference>
<feature type="transmembrane region" description="Helical" evidence="8">
    <location>
        <begin position="226"/>
        <end position="250"/>
    </location>
</feature>
<evidence type="ECO:0000313" key="10">
    <source>
        <dbReference type="EnsemblPlants" id="PNT73590"/>
    </source>
</evidence>
<evidence type="ECO:0000256" key="7">
    <source>
        <dbReference type="ARBA" id="ARBA00061200"/>
    </source>
</evidence>
<dbReference type="GO" id="GO:0015180">
    <property type="term" value="F:L-alanine transmembrane transporter activity"/>
    <property type="evidence" value="ECO:0000318"/>
    <property type="project" value="GO_Central"/>
</dbReference>
<feature type="transmembrane region" description="Helical" evidence="8">
    <location>
        <begin position="439"/>
        <end position="460"/>
    </location>
</feature>
<feature type="transmembrane region" description="Helical" evidence="8">
    <location>
        <begin position="404"/>
        <end position="427"/>
    </location>
</feature>
<dbReference type="Pfam" id="PF13520">
    <property type="entry name" value="AA_permease_2"/>
    <property type="match status" value="1"/>
</dbReference>
<evidence type="ECO:0000313" key="9">
    <source>
        <dbReference type="EMBL" id="PNT73590.1"/>
    </source>
</evidence>
<keyword evidence="3 8" id="KW-0812">Transmembrane</keyword>
<dbReference type="Gramene" id="PNT73590">
    <property type="protein sequence ID" value="PNT73590"/>
    <property type="gene ID" value="BRADI_2g60597v3"/>
</dbReference>
<dbReference type="OrthoDB" id="3257095at2759"/>
<evidence type="ECO:0000256" key="3">
    <source>
        <dbReference type="ARBA" id="ARBA00022692"/>
    </source>
</evidence>
<evidence type="ECO:0000256" key="2">
    <source>
        <dbReference type="ARBA" id="ARBA00022448"/>
    </source>
</evidence>
<dbReference type="PIRSF" id="PIRSF006060">
    <property type="entry name" value="AA_transporter"/>
    <property type="match status" value="1"/>
</dbReference>
<dbReference type="PANTHER" id="PTHR45649">
    <property type="entry name" value="AMINO-ACID PERMEASE BAT1"/>
    <property type="match status" value="1"/>
</dbReference>
<feature type="transmembrane region" description="Helical" evidence="8">
    <location>
        <begin position="285"/>
        <end position="308"/>
    </location>
</feature>
<reference evidence="10" key="3">
    <citation type="submission" date="2018-08" db="UniProtKB">
        <authorList>
            <consortium name="EnsemblPlants"/>
        </authorList>
    </citation>
    <scope>IDENTIFICATION</scope>
    <source>
        <strain evidence="10">cv. Bd21</strain>
    </source>
</reference>
<keyword evidence="4" id="KW-0029">Amino-acid transport</keyword>
<feature type="transmembrane region" description="Helical" evidence="8">
    <location>
        <begin position="185"/>
        <end position="205"/>
    </location>
</feature>
<gene>
    <name evidence="9" type="ORF">BRADI_2g60597v3</name>
</gene>
<feature type="transmembrane region" description="Helical" evidence="8">
    <location>
        <begin position="147"/>
        <end position="165"/>
    </location>
</feature>
<dbReference type="EMBL" id="CM000881">
    <property type="protein sequence ID" value="PNT73590.1"/>
    <property type="molecule type" value="Genomic_DNA"/>
</dbReference>
<dbReference type="AlphaFoldDB" id="A0A2K2DH37"/>
<name>A0A2K2DH37_BRADI</name>
<dbReference type="InParanoid" id="A0A2K2DH37"/>
<evidence type="ECO:0000256" key="4">
    <source>
        <dbReference type="ARBA" id="ARBA00022970"/>
    </source>
</evidence>
<reference evidence="9" key="2">
    <citation type="submission" date="2017-06" db="EMBL/GenBank/DDBJ databases">
        <title>WGS assembly of Brachypodium distachyon.</title>
        <authorList>
            <consortium name="The International Brachypodium Initiative"/>
            <person name="Lucas S."/>
            <person name="Harmon-Smith M."/>
            <person name="Lail K."/>
            <person name="Tice H."/>
            <person name="Grimwood J."/>
            <person name="Bruce D."/>
            <person name="Barry K."/>
            <person name="Shu S."/>
            <person name="Lindquist E."/>
            <person name="Wang M."/>
            <person name="Pitluck S."/>
            <person name="Vogel J.P."/>
            <person name="Garvin D.F."/>
            <person name="Mockler T.C."/>
            <person name="Schmutz J."/>
            <person name="Rokhsar D."/>
            <person name="Bevan M.W."/>
        </authorList>
    </citation>
    <scope>NUCLEOTIDE SEQUENCE</scope>
    <source>
        <strain evidence="9">Bd21</strain>
    </source>
</reference>
<dbReference type="GO" id="GO:0015189">
    <property type="term" value="F:L-lysine transmembrane transporter activity"/>
    <property type="evidence" value="ECO:0000318"/>
    <property type="project" value="GO_Central"/>
</dbReference>
<dbReference type="GO" id="GO:0015185">
    <property type="term" value="F:gamma-aminobutyric acid transmembrane transporter activity"/>
    <property type="evidence" value="ECO:0000318"/>
    <property type="project" value="GO_Central"/>
</dbReference>
<keyword evidence="2" id="KW-0813">Transport</keyword>
<proteinExistence type="inferred from homology"/>
<evidence type="ECO:0000256" key="6">
    <source>
        <dbReference type="ARBA" id="ARBA00023136"/>
    </source>
</evidence>
<dbReference type="GO" id="GO:0016020">
    <property type="term" value="C:membrane"/>
    <property type="evidence" value="ECO:0007669"/>
    <property type="project" value="UniProtKB-SubCell"/>
</dbReference>
<comment type="subcellular location">
    <subcellularLocation>
        <location evidence="1">Membrane</location>
        <topology evidence="1">Multi-pass membrane protein</topology>
    </subcellularLocation>
</comment>
<comment type="similarity">
    <text evidence="7">Belongs to the amino acid-polyamine-organocation (APC) superfamily. Amino acid/choline transporter (ACT) (TC 2.A.3.4) family.</text>
</comment>
<reference evidence="9 10" key="1">
    <citation type="journal article" date="2010" name="Nature">
        <title>Genome sequencing and analysis of the model grass Brachypodium distachyon.</title>
        <authorList>
            <consortium name="International Brachypodium Initiative"/>
        </authorList>
    </citation>
    <scope>NUCLEOTIDE SEQUENCE [LARGE SCALE GENOMIC DNA]</scope>
    <source>
        <strain evidence="9 10">Bd21</strain>
    </source>
</reference>
<dbReference type="GO" id="GO:0015812">
    <property type="term" value="P:gamma-aminobutyric acid transport"/>
    <property type="evidence" value="ECO:0000318"/>
    <property type="project" value="GO_Central"/>
</dbReference>
<dbReference type="Gene3D" id="1.20.1740.10">
    <property type="entry name" value="Amino acid/polyamine transporter I"/>
    <property type="match status" value="1"/>
</dbReference>
<feature type="transmembrane region" description="Helical" evidence="8">
    <location>
        <begin position="360"/>
        <end position="383"/>
    </location>
</feature>
<feature type="transmembrane region" description="Helical" evidence="8">
    <location>
        <begin position="115"/>
        <end position="135"/>
    </location>
</feature>
<evidence type="ECO:0000256" key="1">
    <source>
        <dbReference type="ARBA" id="ARBA00004141"/>
    </source>
</evidence>
<sequence length="469" mass="49907">MAGVTTTYNAGLRYGGPASMTLGWLVVAFFNGCVALSMAEICSAYPTSGGLYYWSAKLAGNDWAPLASWVTGWFNIVGQWAATTSTDFSLAQLIQVMVLLGTGGANGGGYTASKYVVLAIHGFVLVLHGLINSLPIRCLSWFGHLGAFWNTAGALVLVVLIPSVATERASPEFIFTHFNADNGMGVHGNAYILALGLLTSQYSLLGYDASAHMIEETKKADWSGPMGIVSSVALSTAFGWIFMVALTSIVTDDIQYLLDTSNDAGGYAVAQALHNAFRRRYGSGAGGIACVGVVAVGIFLAGVACIASNSRMGYAFSRDGAMPMSRVWHRVTKHEVPLNVVWLSVVIAFAMALTSLGSQVAFQAMVSIATLGQYIAYALPIFFRVTTARKSFVPGPFHLGRYGVFVGWAAVLWVALLTVLFSLPVAYPVAQDNFNYTPVAVGGVLLLSVGAWVLHARFWFRGPIANVDL</sequence>
<dbReference type="PANTHER" id="PTHR45649:SF32">
    <property type="entry name" value="AMINO ACID PERMEASE"/>
    <property type="match status" value="1"/>
</dbReference>
<evidence type="ECO:0000313" key="11">
    <source>
        <dbReference type="Proteomes" id="UP000008810"/>
    </source>
</evidence>
<keyword evidence="6 8" id="KW-0472">Membrane</keyword>
<protein>
    <recommendedName>
        <fullName evidence="12">Amino-acid permease</fullName>
    </recommendedName>
</protein>
<accession>A0A2K2DH37</accession>
<organism evidence="9">
    <name type="scientific">Brachypodium distachyon</name>
    <name type="common">Purple false brome</name>
    <name type="synonym">Trachynia distachya</name>
    <dbReference type="NCBI Taxonomy" id="15368"/>
    <lineage>
        <taxon>Eukaryota</taxon>
        <taxon>Viridiplantae</taxon>
        <taxon>Streptophyta</taxon>
        <taxon>Embryophyta</taxon>
        <taxon>Tracheophyta</taxon>
        <taxon>Spermatophyta</taxon>
        <taxon>Magnoliopsida</taxon>
        <taxon>Liliopsida</taxon>
        <taxon>Poales</taxon>
        <taxon>Poaceae</taxon>
        <taxon>BOP clade</taxon>
        <taxon>Pooideae</taxon>
        <taxon>Stipodae</taxon>
        <taxon>Brachypodieae</taxon>
        <taxon>Brachypodium</taxon>
    </lineage>
</organism>
<feature type="transmembrane region" description="Helical" evidence="8">
    <location>
        <begin position="22"/>
        <end position="46"/>
    </location>
</feature>
<evidence type="ECO:0000256" key="8">
    <source>
        <dbReference type="SAM" id="Phobius"/>
    </source>
</evidence>
<keyword evidence="11" id="KW-1185">Reference proteome</keyword>
<dbReference type="FunFam" id="1.20.1740.10:FF:000026">
    <property type="entry name" value="Amino-acid permease BAT1"/>
    <property type="match status" value="1"/>
</dbReference>
<dbReference type="Proteomes" id="UP000008810">
    <property type="component" value="Chromosome 2"/>
</dbReference>
<dbReference type="GO" id="GO:0005313">
    <property type="term" value="F:L-glutamate transmembrane transporter activity"/>
    <property type="evidence" value="ECO:0000318"/>
    <property type="project" value="GO_Central"/>
</dbReference>
<feature type="transmembrane region" description="Helical" evidence="8">
    <location>
        <begin position="336"/>
        <end position="354"/>
    </location>
</feature>
<evidence type="ECO:0000256" key="5">
    <source>
        <dbReference type="ARBA" id="ARBA00022989"/>
    </source>
</evidence>
<dbReference type="EnsemblPlants" id="PNT73590">
    <property type="protein sequence ID" value="PNT73590"/>
    <property type="gene ID" value="BRADI_2g60597v3"/>
</dbReference>
<evidence type="ECO:0008006" key="12">
    <source>
        <dbReference type="Google" id="ProtNLM"/>
    </source>
</evidence>